<accession>A0ABV4Y0C7</accession>
<keyword evidence="2" id="KW-1185">Reference proteome</keyword>
<dbReference type="EMBL" id="JBHFNR010000251">
    <property type="protein sequence ID" value="MFB2897382.1"/>
    <property type="molecule type" value="Genomic_DNA"/>
</dbReference>
<sequence>MNVTIKDIAFLQSIQPSQITVYLQKNGWHQQKQILDKATIWRKQNTASEAIEIVLPLHQETPGFTVSMSIILDTLEKVENRSQLDIISELITNAVNITIRGVVMQIQTPNADKLSGEITLLGIVVDKLRKIQTELADRDYIKAIKAYQERLPIICTGDLIKENGHFNLKNSRYFAIDTEID</sequence>
<dbReference type="RefSeq" id="WP_413266992.1">
    <property type="nucleotide sequence ID" value="NZ_JBHFNR010000251.1"/>
</dbReference>
<reference evidence="1 2" key="1">
    <citation type="submission" date="2024-09" db="EMBL/GenBank/DDBJ databases">
        <title>Floridaenema gen nov. (Aerosakkonemataceae, Aerosakkonematales ord. nov., Cyanobacteria) from benthic tropical and subtropical fresh waters, with the description of four new species.</title>
        <authorList>
            <person name="Moretto J.A."/>
            <person name="Berthold D.E."/>
            <person name="Lefler F.W."/>
            <person name="Huang I.-S."/>
            <person name="Laughinghouse H. IV."/>
        </authorList>
    </citation>
    <scope>NUCLEOTIDE SEQUENCE [LARGE SCALE GENOMIC DNA]</scope>
    <source>
        <strain evidence="1 2">BLCC-F50</strain>
    </source>
</reference>
<evidence type="ECO:0000313" key="1">
    <source>
        <dbReference type="EMBL" id="MFB2897382.1"/>
    </source>
</evidence>
<proteinExistence type="predicted"/>
<comment type="caution">
    <text evidence="1">The sequence shown here is derived from an EMBL/GenBank/DDBJ whole genome shotgun (WGS) entry which is preliminary data.</text>
</comment>
<organism evidence="1 2">
    <name type="scientific">Floridaenema flaviceps BLCC-F50</name>
    <dbReference type="NCBI Taxonomy" id="3153642"/>
    <lineage>
        <taxon>Bacteria</taxon>
        <taxon>Bacillati</taxon>
        <taxon>Cyanobacteriota</taxon>
        <taxon>Cyanophyceae</taxon>
        <taxon>Oscillatoriophycideae</taxon>
        <taxon>Aerosakkonematales</taxon>
        <taxon>Aerosakkonemataceae</taxon>
        <taxon>Floridanema</taxon>
        <taxon>Floridanema flaviceps</taxon>
    </lineage>
</organism>
<name>A0ABV4Y0C7_9CYAN</name>
<evidence type="ECO:0000313" key="2">
    <source>
        <dbReference type="Proteomes" id="UP001576784"/>
    </source>
</evidence>
<protein>
    <submittedName>
        <fullName evidence="1">Uncharacterized protein</fullName>
    </submittedName>
</protein>
<dbReference type="Proteomes" id="UP001576784">
    <property type="component" value="Unassembled WGS sequence"/>
</dbReference>
<gene>
    <name evidence="1" type="ORF">ACE1CI_31070</name>
</gene>